<dbReference type="PANTHER" id="PTHR34836">
    <property type="entry name" value="OS06G0188250 PROTEIN"/>
    <property type="match status" value="1"/>
</dbReference>
<comment type="caution">
    <text evidence="6">The sequence shown here is derived from an EMBL/GenBank/DDBJ whole genome shotgun (WGS) entry which is preliminary data.</text>
</comment>
<comment type="subcellular location">
    <subcellularLocation>
        <location evidence="1">Membrane</location>
    </subcellularLocation>
</comment>
<dbReference type="Gramene" id="PRQ16383">
    <property type="protein sequence ID" value="PRQ16383"/>
    <property type="gene ID" value="RchiOBHm_Chr7g0183621"/>
</dbReference>
<reference evidence="6 7" key="1">
    <citation type="journal article" date="2018" name="Nat. Genet.">
        <title>The Rosa genome provides new insights in the design of modern roses.</title>
        <authorList>
            <person name="Bendahmane M."/>
        </authorList>
    </citation>
    <scope>NUCLEOTIDE SEQUENCE [LARGE SCALE GENOMIC DNA]</scope>
    <source>
        <strain evidence="7">cv. Old Blush</strain>
    </source>
</reference>
<protein>
    <submittedName>
        <fullName evidence="6">Putative periplasmic binding protein-like I</fullName>
    </submittedName>
</protein>
<name>A0A2P6P360_ROSCH</name>
<evidence type="ECO:0000256" key="4">
    <source>
        <dbReference type="ARBA" id="ARBA00023136"/>
    </source>
</evidence>
<dbReference type="AlphaFoldDB" id="A0A2P6P360"/>
<evidence type="ECO:0000313" key="7">
    <source>
        <dbReference type="Proteomes" id="UP000238479"/>
    </source>
</evidence>
<keyword evidence="2" id="KW-0812">Transmembrane</keyword>
<feature type="domain" description="Receptor ligand binding region" evidence="5">
    <location>
        <begin position="2"/>
        <end position="166"/>
    </location>
</feature>
<sequence length="166" mass="18360">MTMQIRVFIVHMLPQLGSRIFEKAKKLGMMDEGYAWIVTTGISNQFGSFNPSFIVENMQGVLGLKTHIPKEKEASFRVAWKGKFQQENPTAVDVNLDIFRLWAYDCAKALAMAVEHVGSGRNFTFEKMNSGSSSDLENFGVSQIGPLVQALLGTSFIGISGNFSLD</sequence>
<keyword evidence="4" id="KW-0472">Membrane</keyword>
<evidence type="ECO:0000256" key="3">
    <source>
        <dbReference type="ARBA" id="ARBA00022989"/>
    </source>
</evidence>
<dbReference type="GO" id="GO:0016020">
    <property type="term" value="C:membrane"/>
    <property type="evidence" value="ECO:0007669"/>
    <property type="project" value="UniProtKB-SubCell"/>
</dbReference>
<evidence type="ECO:0000256" key="2">
    <source>
        <dbReference type="ARBA" id="ARBA00022692"/>
    </source>
</evidence>
<gene>
    <name evidence="6" type="ORF">RchiOBHm_Chr7g0183621</name>
</gene>
<proteinExistence type="predicted"/>
<keyword evidence="7" id="KW-1185">Reference proteome</keyword>
<dbReference type="Proteomes" id="UP000238479">
    <property type="component" value="Chromosome 7"/>
</dbReference>
<dbReference type="InterPro" id="IPR001828">
    <property type="entry name" value="ANF_lig-bd_rcpt"/>
</dbReference>
<dbReference type="Gene3D" id="3.40.50.2300">
    <property type="match status" value="1"/>
</dbReference>
<dbReference type="EMBL" id="PDCK01000045">
    <property type="protein sequence ID" value="PRQ16383.1"/>
    <property type="molecule type" value="Genomic_DNA"/>
</dbReference>
<evidence type="ECO:0000259" key="5">
    <source>
        <dbReference type="Pfam" id="PF01094"/>
    </source>
</evidence>
<dbReference type="InterPro" id="IPR028082">
    <property type="entry name" value="Peripla_BP_I"/>
</dbReference>
<dbReference type="Pfam" id="PF01094">
    <property type="entry name" value="ANF_receptor"/>
    <property type="match status" value="1"/>
</dbReference>
<evidence type="ECO:0000313" key="6">
    <source>
        <dbReference type="EMBL" id="PRQ16383.1"/>
    </source>
</evidence>
<dbReference type="PANTHER" id="PTHR34836:SF1">
    <property type="entry name" value="OS09G0428600 PROTEIN"/>
    <property type="match status" value="1"/>
</dbReference>
<evidence type="ECO:0000256" key="1">
    <source>
        <dbReference type="ARBA" id="ARBA00004370"/>
    </source>
</evidence>
<accession>A0A2P6P360</accession>
<dbReference type="InterPro" id="IPR015683">
    <property type="entry name" value="Ionotropic_Glu_rcpt"/>
</dbReference>
<dbReference type="STRING" id="74649.A0A2P6P360"/>
<keyword evidence="3" id="KW-1133">Transmembrane helix</keyword>
<organism evidence="6 7">
    <name type="scientific">Rosa chinensis</name>
    <name type="common">China rose</name>
    <dbReference type="NCBI Taxonomy" id="74649"/>
    <lineage>
        <taxon>Eukaryota</taxon>
        <taxon>Viridiplantae</taxon>
        <taxon>Streptophyta</taxon>
        <taxon>Embryophyta</taxon>
        <taxon>Tracheophyta</taxon>
        <taxon>Spermatophyta</taxon>
        <taxon>Magnoliopsida</taxon>
        <taxon>eudicotyledons</taxon>
        <taxon>Gunneridae</taxon>
        <taxon>Pentapetalae</taxon>
        <taxon>rosids</taxon>
        <taxon>fabids</taxon>
        <taxon>Rosales</taxon>
        <taxon>Rosaceae</taxon>
        <taxon>Rosoideae</taxon>
        <taxon>Rosoideae incertae sedis</taxon>
        <taxon>Rosa</taxon>
    </lineage>
</organism>
<dbReference type="SUPFAM" id="SSF53822">
    <property type="entry name" value="Periplasmic binding protein-like I"/>
    <property type="match status" value="1"/>
</dbReference>